<organism evidence="2">
    <name type="scientific">Notodromas monacha</name>
    <dbReference type="NCBI Taxonomy" id="399045"/>
    <lineage>
        <taxon>Eukaryota</taxon>
        <taxon>Metazoa</taxon>
        <taxon>Ecdysozoa</taxon>
        <taxon>Arthropoda</taxon>
        <taxon>Crustacea</taxon>
        <taxon>Oligostraca</taxon>
        <taxon>Ostracoda</taxon>
        <taxon>Podocopa</taxon>
        <taxon>Podocopida</taxon>
        <taxon>Cypridocopina</taxon>
        <taxon>Cypridoidea</taxon>
        <taxon>Cyprididae</taxon>
        <taxon>Notodromas</taxon>
    </lineage>
</organism>
<keyword evidence="1" id="KW-1133">Transmembrane helix</keyword>
<proteinExistence type="predicted"/>
<evidence type="ECO:0000256" key="1">
    <source>
        <dbReference type="SAM" id="Phobius"/>
    </source>
</evidence>
<dbReference type="AlphaFoldDB" id="A0A7R9BGB7"/>
<protein>
    <submittedName>
        <fullName evidence="2">Uncharacterized protein</fullName>
    </submittedName>
</protein>
<gene>
    <name evidence="2" type="ORF">NMOB1V02_LOCUS2625</name>
</gene>
<feature type="transmembrane region" description="Helical" evidence="1">
    <location>
        <begin position="45"/>
        <end position="61"/>
    </location>
</feature>
<evidence type="ECO:0000313" key="3">
    <source>
        <dbReference type="Proteomes" id="UP000678499"/>
    </source>
</evidence>
<sequence>MMFPCGETVYKVHNFVSFMVPLLGMGSILAEFSRHLGLKWQPDDDRLWLIGALVPLIFYVLQEYNLFYRLTQAVLTIDAAFLAYMSWEGNAVMGFVAAICLLVAYQGFSGRTDDLVPKVLSYYATSLFLLSAVNLISTFGVEPALTIDAFALMPQFIFEESPAYIPL</sequence>
<feature type="transmembrane region" description="Helical" evidence="1">
    <location>
        <begin position="12"/>
        <end position="33"/>
    </location>
</feature>
<keyword evidence="3" id="KW-1185">Reference proteome</keyword>
<dbReference type="EMBL" id="OA882341">
    <property type="protein sequence ID" value="CAD7274804.1"/>
    <property type="molecule type" value="Genomic_DNA"/>
</dbReference>
<dbReference type="Proteomes" id="UP000678499">
    <property type="component" value="Unassembled WGS sequence"/>
</dbReference>
<feature type="transmembrane region" description="Helical" evidence="1">
    <location>
        <begin position="91"/>
        <end position="108"/>
    </location>
</feature>
<reference evidence="2" key="1">
    <citation type="submission" date="2020-11" db="EMBL/GenBank/DDBJ databases">
        <authorList>
            <person name="Tran Van P."/>
        </authorList>
    </citation>
    <scope>NUCLEOTIDE SEQUENCE</scope>
</reference>
<dbReference type="EMBL" id="CAJPEX010000304">
    <property type="protein sequence ID" value="CAG0914956.1"/>
    <property type="molecule type" value="Genomic_DNA"/>
</dbReference>
<keyword evidence="1" id="KW-0472">Membrane</keyword>
<accession>A0A7R9BGB7</accession>
<name>A0A7R9BGB7_9CRUS</name>
<feature type="transmembrane region" description="Helical" evidence="1">
    <location>
        <begin position="120"/>
        <end position="141"/>
    </location>
</feature>
<keyword evidence="1" id="KW-0812">Transmembrane</keyword>
<evidence type="ECO:0000313" key="2">
    <source>
        <dbReference type="EMBL" id="CAD7274804.1"/>
    </source>
</evidence>